<evidence type="ECO:0000256" key="13">
    <source>
        <dbReference type="ARBA" id="ARBA00023002"/>
    </source>
</evidence>
<evidence type="ECO:0000256" key="3">
    <source>
        <dbReference type="ARBA" id="ARBA00004164"/>
    </source>
</evidence>
<evidence type="ECO:0000256" key="20">
    <source>
        <dbReference type="ARBA" id="ARBA00033150"/>
    </source>
</evidence>
<dbReference type="PANTHER" id="PTHR21622">
    <property type="entry name" value="COILED-COIL-HELIX-COILED-COIL-HELIX DOMAIN CONTAINING 4"/>
    <property type="match status" value="1"/>
</dbReference>
<dbReference type="GO" id="GO:0005758">
    <property type="term" value="C:mitochondrial intermembrane space"/>
    <property type="evidence" value="ECO:0007669"/>
    <property type="project" value="TreeGrafter"/>
</dbReference>
<accession>A0AAN9UB37</accession>
<sequence length="417" mass="44348">MTIEPPTQFSDDDLPTVEAVVAQKRREAEARLQKAVSLTTPDPTLRETDTTSPKAPAQDVTTGAQEPSEAAAPGEGSPEALEEEAGQQGAFNPETGEINWDCPCLGGMAHGPCGEEFKAAFSCFVYSKEEPKGMDCIDKFQHMQDCFREHPEVYGDELRDDEDAEAEAQAQAPTEGEGAPEAATTRTAAAAADTTKPAVAEKAMSYADVAASGPKQTYEEKAAPQPPQIVSDESTASTSSLVDVDSPSVRTVPSDYNEQDVQTDTQAAREEREELEDAAAARARAEADLAAKKKASRAKAKARQADNALTQWFAGLSDGTTSALAVANIAAVVGFGSYLGYKGVGLYERGRLDWKSVGLGLGVVGVVGIVESFLGGEPFSASFRSLAILSWRFEPKGSRFPDADLDADLWGHSWNSR</sequence>
<evidence type="ECO:0000313" key="24">
    <source>
        <dbReference type="Proteomes" id="UP001320420"/>
    </source>
</evidence>
<keyword evidence="16" id="KW-0472">Membrane</keyword>
<evidence type="ECO:0000256" key="19">
    <source>
        <dbReference type="ARBA" id="ARBA00024980"/>
    </source>
</evidence>
<comment type="function">
    <text evidence="19">Required for the import and folding of small cysteine-containing proteins (small Tim) in the mitochondrial intermembrane space (IMS). Forms a redox cycle with ERV1 that involves a disulfide relay system. Precursor proteins to be imported into the IMS are translocated in their reduced form into the mitochondria. The oxidized form of MIA40 forms a transient intermolecular disulfide bridge with the reduced precursor protein, resulting in oxidation of the precursor protein that now contains an intramolecular disulfide bond and is able to undergo folding in the IMS.</text>
</comment>
<evidence type="ECO:0000256" key="18">
    <source>
        <dbReference type="ARBA" id="ARBA00023284"/>
    </source>
</evidence>
<name>A0AAN9UB37_9PEZI</name>
<keyword evidence="12" id="KW-1133">Transmembrane helix</keyword>
<evidence type="ECO:0000256" key="7">
    <source>
        <dbReference type="ARBA" id="ARBA00022692"/>
    </source>
</evidence>
<dbReference type="AlphaFoldDB" id="A0AAN9UB37"/>
<evidence type="ECO:0000256" key="14">
    <source>
        <dbReference type="ARBA" id="ARBA00023010"/>
    </source>
</evidence>
<evidence type="ECO:0000256" key="9">
    <source>
        <dbReference type="ARBA" id="ARBA00022927"/>
    </source>
</evidence>
<gene>
    <name evidence="23" type="primary">MIA40</name>
    <name evidence="23" type="ORF">SLS62_010271</name>
</gene>
<keyword evidence="14" id="KW-0811">Translocation</keyword>
<keyword evidence="11" id="KW-0735">Signal-anchor</keyword>
<protein>
    <recommendedName>
        <fullName evidence="5">Mitochondrial intermembrane space import and assembly protein 40</fullName>
    </recommendedName>
    <alternativeName>
        <fullName evidence="20">Mitochondrial import inner membrane translocase TIM40</fullName>
    </alternativeName>
</protein>
<evidence type="ECO:0000256" key="12">
    <source>
        <dbReference type="ARBA" id="ARBA00022989"/>
    </source>
</evidence>
<dbReference type="EMBL" id="JAKJXP020000123">
    <property type="protein sequence ID" value="KAK7744313.1"/>
    <property type="molecule type" value="Genomic_DNA"/>
</dbReference>
<dbReference type="Gene3D" id="1.10.287.2900">
    <property type="match status" value="1"/>
</dbReference>
<keyword evidence="15" id="KW-0496">Mitochondrion</keyword>
<keyword evidence="13" id="KW-0560">Oxidoreductase</keyword>
<feature type="region of interest" description="Disordered" evidence="21">
    <location>
        <begin position="159"/>
        <end position="197"/>
    </location>
</feature>
<keyword evidence="6" id="KW-0813">Transport</keyword>
<feature type="domain" description="CHCH" evidence="22">
    <location>
        <begin position="113"/>
        <end position="148"/>
    </location>
</feature>
<dbReference type="Proteomes" id="UP001320420">
    <property type="component" value="Unassembled WGS sequence"/>
</dbReference>
<keyword evidence="7" id="KW-0812">Transmembrane</keyword>
<keyword evidence="8" id="KW-0999">Mitochondrion inner membrane</keyword>
<reference evidence="23 24" key="1">
    <citation type="submission" date="2024-02" db="EMBL/GenBank/DDBJ databases">
        <title>De novo assembly and annotation of 12 fungi associated with fruit tree decline syndrome in Ontario, Canada.</title>
        <authorList>
            <person name="Sulman M."/>
            <person name="Ellouze W."/>
            <person name="Ilyukhin E."/>
        </authorList>
    </citation>
    <scope>NUCLEOTIDE SEQUENCE [LARGE SCALE GENOMIC DNA]</scope>
    <source>
        <strain evidence="23 24">M11/M66-122</strain>
    </source>
</reference>
<dbReference type="InterPro" id="IPR039289">
    <property type="entry name" value="CHCHD4"/>
</dbReference>
<feature type="compositionally biased region" description="Polar residues" evidence="21">
    <location>
        <begin position="248"/>
        <end position="266"/>
    </location>
</feature>
<dbReference type="GO" id="GO:0045041">
    <property type="term" value="P:protein import into mitochondrial intermembrane space"/>
    <property type="evidence" value="ECO:0007669"/>
    <property type="project" value="InterPro"/>
</dbReference>
<comment type="caution">
    <text evidence="23">The sequence shown here is derived from an EMBL/GenBank/DDBJ whole genome shotgun (WGS) entry which is preliminary data.</text>
</comment>
<keyword evidence="18" id="KW-0676">Redox-active center</keyword>
<dbReference type="GO" id="GO:0005743">
    <property type="term" value="C:mitochondrial inner membrane"/>
    <property type="evidence" value="ECO:0007669"/>
    <property type="project" value="UniProtKB-SubCell"/>
</dbReference>
<proteinExistence type="predicted"/>
<evidence type="ECO:0000256" key="6">
    <source>
        <dbReference type="ARBA" id="ARBA00022448"/>
    </source>
</evidence>
<feature type="region of interest" description="Disordered" evidence="21">
    <location>
        <begin position="216"/>
        <end position="272"/>
    </location>
</feature>
<evidence type="ECO:0000256" key="15">
    <source>
        <dbReference type="ARBA" id="ARBA00023128"/>
    </source>
</evidence>
<feature type="compositionally biased region" description="Low complexity" evidence="21">
    <location>
        <begin position="63"/>
        <end position="79"/>
    </location>
</feature>
<evidence type="ECO:0000256" key="11">
    <source>
        <dbReference type="ARBA" id="ARBA00022968"/>
    </source>
</evidence>
<evidence type="ECO:0000256" key="10">
    <source>
        <dbReference type="ARBA" id="ARBA00022946"/>
    </source>
</evidence>
<dbReference type="Pfam" id="PF06747">
    <property type="entry name" value="CHCH"/>
    <property type="match status" value="1"/>
</dbReference>
<keyword evidence="9" id="KW-0653">Protein transport</keyword>
<dbReference type="InterPro" id="IPR010625">
    <property type="entry name" value="CHCH"/>
</dbReference>
<organism evidence="23 24">
    <name type="scientific">Diatrype stigma</name>
    <dbReference type="NCBI Taxonomy" id="117547"/>
    <lineage>
        <taxon>Eukaryota</taxon>
        <taxon>Fungi</taxon>
        <taxon>Dikarya</taxon>
        <taxon>Ascomycota</taxon>
        <taxon>Pezizomycotina</taxon>
        <taxon>Sordariomycetes</taxon>
        <taxon>Xylariomycetidae</taxon>
        <taxon>Xylariales</taxon>
        <taxon>Diatrypaceae</taxon>
        <taxon>Diatrype</taxon>
    </lineage>
</organism>
<dbReference type="PANTHER" id="PTHR21622:SF0">
    <property type="entry name" value="COILED-COIL-HELIX-COILED-COIL-HELIX DOMAIN CONTAINING 4"/>
    <property type="match status" value="1"/>
</dbReference>
<comment type="cofactor">
    <cofactor evidence="2">
        <name>Cu(2+)</name>
        <dbReference type="ChEBI" id="CHEBI:29036"/>
    </cofactor>
</comment>
<evidence type="ECO:0000256" key="21">
    <source>
        <dbReference type="SAM" id="MobiDB-lite"/>
    </source>
</evidence>
<evidence type="ECO:0000256" key="16">
    <source>
        <dbReference type="ARBA" id="ARBA00023136"/>
    </source>
</evidence>
<evidence type="ECO:0000313" key="23">
    <source>
        <dbReference type="EMBL" id="KAK7744313.1"/>
    </source>
</evidence>
<evidence type="ECO:0000256" key="17">
    <source>
        <dbReference type="ARBA" id="ARBA00023157"/>
    </source>
</evidence>
<evidence type="ECO:0000256" key="1">
    <source>
        <dbReference type="ARBA" id="ARBA00001947"/>
    </source>
</evidence>
<keyword evidence="24" id="KW-1185">Reference proteome</keyword>
<feature type="compositionally biased region" description="Low complexity" evidence="21">
    <location>
        <begin position="167"/>
        <end position="197"/>
    </location>
</feature>
<comment type="subunit">
    <text evidence="4">Monomer.</text>
</comment>
<dbReference type="PROSITE" id="PS51808">
    <property type="entry name" value="CHCH"/>
    <property type="match status" value="1"/>
</dbReference>
<comment type="subcellular location">
    <subcellularLocation>
        <location evidence="3">Mitochondrion inner membrane</location>
        <topology evidence="3">Single-pass type II membrane protein</topology>
        <orientation evidence="3">Intermembrane side</orientation>
    </subcellularLocation>
</comment>
<evidence type="ECO:0000256" key="8">
    <source>
        <dbReference type="ARBA" id="ARBA00022792"/>
    </source>
</evidence>
<comment type="cofactor">
    <cofactor evidence="1">
        <name>Zn(2+)</name>
        <dbReference type="ChEBI" id="CHEBI:29105"/>
    </cofactor>
</comment>
<keyword evidence="17" id="KW-1015">Disulfide bond</keyword>
<evidence type="ECO:0000256" key="5">
    <source>
        <dbReference type="ARBA" id="ARBA00013714"/>
    </source>
</evidence>
<feature type="region of interest" description="Disordered" evidence="21">
    <location>
        <begin position="25"/>
        <end position="94"/>
    </location>
</feature>
<keyword evidence="10" id="KW-0809">Transit peptide</keyword>
<dbReference type="FunFam" id="1.10.287.2900:FF:000002">
    <property type="entry name" value="Mitochondrial intermembrane space import and assembly protein"/>
    <property type="match status" value="1"/>
</dbReference>
<evidence type="ECO:0000256" key="2">
    <source>
        <dbReference type="ARBA" id="ARBA00001973"/>
    </source>
</evidence>
<evidence type="ECO:0000259" key="22">
    <source>
        <dbReference type="Pfam" id="PF06747"/>
    </source>
</evidence>
<evidence type="ECO:0000256" key="4">
    <source>
        <dbReference type="ARBA" id="ARBA00011245"/>
    </source>
</evidence>
<dbReference type="GO" id="GO:0015035">
    <property type="term" value="F:protein-disulfide reductase activity"/>
    <property type="evidence" value="ECO:0007669"/>
    <property type="project" value="InterPro"/>
</dbReference>
<feature type="compositionally biased region" description="Polar residues" evidence="21">
    <location>
        <begin position="231"/>
        <end position="241"/>
    </location>
</feature>